<evidence type="ECO:0000313" key="6">
    <source>
        <dbReference type="EMBL" id="TMR08558.1"/>
    </source>
</evidence>
<evidence type="ECO:0000313" key="7">
    <source>
        <dbReference type="Proteomes" id="UP000306628"/>
    </source>
</evidence>
<feature type="non-terminal residue" evidence="6">
    <location>
        <position position="537"/>
    </location>
</feature>
<dbReference type="InterPro" id="IPR032821">
    <property type="entry name" value="PKS_assoc"/>
</dbReference>
<dbReference type="Gene3D" id="3.30.70.3290">
    <property type="match status" value="1"/>
</dbReference>
<accession>A0A5S4EY99</accession>
<evidence type="ECO:0000256" key="1">
    <source>
        <dbReference type="ARBA" id="ARBA00022450"/>
    </source>
</evidence>
<dbReference type="Pfam" id="PF02801">
    <property type="entry name" value="Ketoacyl-synt_C"/>
    <property type="match status" value="1"/>
</dbReference>
<proteinExistence type="predicted"/>
<sequence length="537" mass="55509">NRETPLWLGSIKSNIGHTQAAAGVAGIIKMVQAMQHGLLPKTLHVDAPSHHVDWEAGAVSLLTEPTPWPELAGDRPRRAAVSSFGISGTNAHVILEAVPQSVPEPAATASPVPWVLSGRTEQALRDQAARLAAYLAEHPGLDPADVGYTLATAKTHHAHRAGVVGGESGELVRGLEALASGRAAAGLVKGTANEGKVVFVFPGQGSQWPEMARELLDSEPVFAEHLRRCAEALAPYTDWSLIDTLRGTGASLERVDVVQPVLFAVMTGLAALWQSAGVRPDAVVGHSQGEIAAAYVAGALSLEDAAKVAALRSRAITALAGTGTMASVPLPAEEVEARYGWVEIAAVNGPSATIVAGSQEAVAELVERCQADGVSARTVKVDYASHSSHVAAIRDQLTEALAGIRPGSSRVAFYSTVTGEPLDTAGLDAAYWYTNLRSTVRYETAVRALRAAGHRVFVEASPHPVLTAATEDTLDGAGVAIGSLRRDDGGRERVLLSFAQAHAHGVPVNWTAVFAGIGGGARSEPTGGTGAGGGTGA</sequence>
<keyword evidence="1" id="KW-0596">Phosphopantetheine</keyword>
<dbReference type="GO" id="GO:0006633">
    <property type="term" value="P:fatty acid biosynthetic process"/>
    <property type="evidence" value="ECO:0007669"/>
    <property type="project" value="TreeGrafter"/>
</dbReference>
<gene>
    <name evidence="6" type="ORF">ETD85_62170</name>
</gene>
<dbReference type="Gene3D" id="3.40.366.10">
    <property type="entry name" value="Malonyl-Coenzyme A Acyl Carrier Protein, domain 2"/>
    <property type="match status" value="1"/>
</dbReference>
<dbReference type="GO" id="GO:0004312">
    <property type="term" value="F:fatty acid synthase activity"/>
    <property type="evidence" value="ECO:0007669"/>
    <property type="project" value="TreeGrafter"/>
</dbReference>
<feature type="domain" description="Ketosynthase family 3 (KS3)" evidence="5">
    <location>
        <begin position="1"/>
        <end position="97"/>
    </location>
</feature>
<dbReference type="SUPFAM" id="SSF53901">
    <property type="entry name" value="Thiolase-like"/>
    <property type="match status" value="1"/>
</dbReference>
<dbReference type="InterPro" id="IPR014031">
    <property type="entry name" value="Ketoacyl_synth_C"/>
</dbReference>
<dbReference type="Pfam" id="PF00698">
    <property type="entry name" value="Acyl_transf_1"/>
    <property type="match status" value="1"/>
</dbReference>
<dbReference type="InterPro" id="IPR014043">
    <property type="entry name" value="Acyl_transferase_dom"/>
</dbReference>
<dbReference type="PANTHER" id="PTHR43775">
    <property type="entry name" value="FATTY ACID SYNTHASE"/>
    <property type="match status" value="1"/>
</dbReference>
<dbReference type="OrthoDB" id="4537517at2"/>
<dbReference type="InterPro" id="IPR001227">
    <property type="entry name" value="Ac_transferase_dom_sf"/>
</dbReference>
<keyword evidence="3" id="KW-0808">Transferase</keyword>
<dbReference type="InterPro" id="IPR050091">
    <property type="entry name" value="PKS_NRPS_Biosynth_Enz"/>
</dbReference>
<dbReference type="InterPro" id="IPR016036">
    <property type="entry name" value="Malonyl_transacylase_ACP-bd"/>
</dbReference>
<evidence type="ECO:0000256" key="2">
    <source>
        <dbReference type="ARBA" id="ARBA00022553"/>
    </source>
</evidence>
<dbReference type="Gene3D" id="3.40.47.10">
    <property type="match status" value="1"/>
</dbReference>
<evidence type="ECO:0000256" key="4">
    <source>
        <dbReference type="ARBA" id="ARBA00023315"/>
    </source>
</evidence>
<feature type="non-terminal residue" evidence="6">
    <location>
        <position position="1"/>
    </location>
</feature>
<dbReference type="RefSeq" id="WP_138699076.1">
    <property type="nucleotide sequence ID" value="NZ_VCKX01000656.1"/>
</dbReference>
<name>A0A5S4EY99_9ACTN</name>
<protein>
    <submittedName>
        <fullName evidence="6">Type I polyketide synthase</fullName>
    </submittedName>
</protein>
<dbReference type="SUPFAM" id="SSF52151">
    <property type="entry name" value="FabD/lysophospholipase-like"/>
    <property type="match status" value="1"/>
</dbReference>
<dbReference type="SUPFAM" id="SSF55048">
    <property type="entry name" value="Probable ACP-binding domain of malonyl-CoA ACP transacylase"/>
    <property type="match status" value="1"/>
</dbReference>
<keyword evidence="2" id="KW-0597">Phosphoprotein</keyword>
<evidence type="ECO:0000256" key="3">
    <source>
        <dbReference type="ARBA" id="ARBA00022679"/>
    </source>
</evidence>
<dbReference type="Proteomes" id="UP000306628">
    <property type="component" value="Unassembled WGS sequence"/>
</dbReference>
<dbReference type="InterPro" id="IPR016035">
    <property type="entry name" value="Acyl_Trfase/lysoPLipase"/>
</dbReference>
<dbReference type="FunFam" id="3.40.366.10:FF:000002">
    <property type="entry name" value="Probable polyketide synthase 2"/>
    <property type="match status" value="1"/>
</dbReference>
<dbReference type="AlphaFoldDB" id="A0A5S4EY99"/>
<organism evidence="6 7">
    <name type="scientific">Nonomuraea zeae</name>
    <dbReference type="NCBI Taxonomy" id="1642303"/>
    <lineage>
        <taxon>Bacteria</taxon>
        <taxon>Bacillati</taxon>
        <taxon>Actinomycetota</taxon>
        <taxon>Actinomycetes</taxon>
        <taxon>Streptosporangiales</taxon>
        <taxon>Streptosporangiaceae</taxon>
        <taxon>Nonomuraea</taxon>
    </lineage>
</organism>
<keyword evidence="7" id="KW-1185">Reference proteome</keyword>
<dbReference type="InterPro" id="IPR016039">
    <property type="entry name" value="Thiolase-like"/>
</dbReference>
<dbReference type="EMBL" id="VCKX01000656">
    <property type="protein sequence ID" value="TMR08558.1"/>
    <property type="molecule type" value="Genomic_DNA"/>
</dbReference>
<evidence type="ECO:0000259" key="5">
    <source>
        <dbReference type="PROSITE" id="PS52004"/>
    </source>
</evidence>
<reference evidence="6 7" key="1">
    <citation type="submission" date="2019-05" db="EMBL/GenBank/DDBJ databases">
        <title>Draft genome sequence of Nonomuraea zeae DSM 100528.</title>
        <authorList>
            <person name="Saricaoglu S."/>
            <person name="Isik K."/>
        </authorList>
    </citation>
    <scope>NUCLEOTIDE SEQUENCE [LARGE SCALE GENOMIC DNA]</scope>
    <source>
        <strain evidence="6 7">DSM 100528</strain>
    </source>
</reference>
<keyword evidence="4" id="KW-0012">Acyltransferase</keyword>
<comment type="caution">
    <text evidence="6">The sequence shown here is derived from an EMBL/GenBank/DDBJ whole genome shotgun (WGS) entry which is preliminary data.</text>
</comment>
<dbReference type="InterPro" id="IPR020841">
    <property type="entry name" value="PKS_Beta-ketoAc_synthase_dom"/>
</dbReference>
<dbReference type="SMART" id="SM00827">
    <property type="entry name" value="PKS_AT"/>
    <property type="match status" value="1"/>
</dbReference>
<dbReference type="Pfam" id="PF16197">
    <property type="entry name" value="KAsynt_C_assoc"/>
    <property type="match status" value="1"/>
</dbReference>
<dbReference type="PANTHER" id="PTHR43775:SF51">
    <property type="entry name" value="INACTIVE PHENOLPHTHIOCEROL SYNTHESIS POLYKETIDE SYNTHASE TYPE I PKS1-RELATED"/>
    <property type="match status" value="1"/>
</dbReference>
<dbReference type="PROSITE" id="PS52004">
    <property type="entry name" value="KS3_2"/>
    <property type="match status" value="1"/>
</dbReference>